<feature type="DNA-binding region" description="OmpR/PhoB-type" evidence="7">
    <location>
        <begin position="148"/>
        <end position="248"/>
    </location>
</feature>
<dbReference type="SUPFAM" id="SSF52172">
    <property type="entry name" value="CheY-like"/>
    <property type="match status" value="1"/>
</dbReference>
<keyword evidence="2" id="KW-0902">Two-component regulatory system</keyword>
<reference evidence="10 11" key="1">
    <citation type="submission" date="2018-07" db="EMBL/GenBank/DDBJ databases">
        <title>Dyella monticola sp. nov. and Dyella psychrodurans sp. nov. isolated from monsoon evergreen broad-leaved forest soil of Dinghu Mountain, China.</title>
        <authorList>
            <person name="Gao Z."/>
            <person name="Qiu L."/>
        </authorList>
    </citation>
    <scope>NUCLEOTIDE SEQUENCE [LARGE SCALE GENOMIC DNA]</scope>
    <source>
        <strain evidence="10 11">4G-K06</strain>
    </source>
</reference>
<dbReference type="PANTHER" id="PTHR48111">
    <property type="entry name" value="REGULATOR OF RPOS"/>
    <property type="match status" value="1"/>
</dbReference>
<evidence type="ECO:0000256" key="1">
    <source>
        <dbReference type="ARBA" id="ARBA00022553"/>
    </source>
</evidence>
<dbReference type="Proteomes" id="UP000254258">
    <property type="component" value="Unassembled WGS sequence"/>
</dbReference>
<dbReference type="GO" id="GO:0005829">
    <property type="term" value="C:cytosol"/>
    <property type="evidence" value="ECO:0007669"/>
    <property type="project" value="TreeGrafter"/>
</dbReference>
<evidence type="ECO:0000256" key="4">
    <source>
        <dbReference type="ARBA" id="ARBA00023125"/>
    </source>
</evidence>
<dbReference type="Gene3D" id="3.40.50.2300">
    <property type="match status" value="1"/>
</dbReference>
<accession>A0A370X8F3</accession>
<evidence type="ECO:0000313" key="11">
    <source>
        <dbReference type="Proteomes" id="UP000254258"/>
    </source>
</evidence>
<dbReference type="GO" id="GO:0000976">
    <property type="term" value="F:transcription cis-regulatory region binding"/>
    <property type="evidence" value="ECO:0007669"/>
    <property type="project" value="TreeGrafter"/>
</dbReference>
<evidence type="ECO:0000256" key="6">
    <source>
        <dbReference type="PROSITE-ProRule" id="PRU00169"/>
    </source>
</evidence>
<dbReference type="CDD" id="cd00156">
    <property type="entry name" value="REC"/>
    <property type="match status" value="1"/>
</dbReference>
<evidence type="ECO:0000313" key="10">
    <source>
        <dbReference type="EMBL" id="RDS84582.1"/>
    </source>
</evidence>
<dbReference type="InterPro" id="IPR039420">
    <property type="entry name" value="WalR-like"/>
</dbReference>
<evidence type="ECO:0000256" key="2">
    <source>
        <dbReference type="ARBA" id="ARBA00023012"/>
    </source>
</evidence>
<keyword evidence="4 7" id="KW-0238">DNA-binding</keyword>
<dbReference type="InterPro" id="IPR001789">
    <property type="entry name" value="Sig_transdc_resp-reg_receiver"/>
</dbReference>
<sequence>MQDHQSMADRRLFAYANPSLRVAVLDQDAPLRESVLLPTLRDAGFQAHGLTSAMELYRSMLAQSFDIVVLDADLPGESGYDIAQHLRATSDIGIVMLTDADWRHAPIQALTSGADFYLHKPVDANLLTAMLRSLSRRLIRAPSHGAIADHARARGWQLDADGWRLSSPHGGVVALTTSEHSLVNVLAKENGRIMTREALIDAIAHDVYDFDPHRLEMTIHRLRRKTYNVTGETLPLRTVRGRGYLFSCDVTPEKLPK</sequence>
<feature type="modified residue" description="4-aspartylphosphate" evidence="6">
    <location>
        <position position="71"/>
    </location>
</feature>
<dbReference type="InterPro" id="IPR001867">
    <property type="entry name" value="OmpR/PhoB-type_DNA-bd"/>
</dbReference>
<dbReference type="InterPro" id="IPR036388">
    <property type="entry name" value="WH-like_DNA-bd_sf"/>
</dbReference>
<evidence type="ECO:0000256" key="7">
    <source>
        <dbReference type="PROSITE-ProRule" id="PRU01091"/>
    </source>
</evidence>
<dbReference type="Gene3D" id="1.10.10.10">
    <property type="entry name" value="Winged helix-like DNA-binding domain superfamily/Winged helix DNA-binding domain"/>
    <property type="match status" value="1"/>
</dbReference>
<gene>
    <name evidence="10" type="ORF">DWU98_01010</name>
</gene>
<keyword evidence="5" id="KW-0804">Transcription</keyword>
<protein>
    <submittedName>
        <fullName evidence="10">DNA-binding response regulator</fullName>
    </submittedName>
</protein>
<dbReference type="SMART" id="SM00448">
    <property type="entry name" value="REC"/>
    <property type="match status" value="1"/>
</dbReference>
<organism evidence="10 11">
    <name type="scientific">Dyella monticola</name>
    <dbReference type="NCBI Taxonomy" id="1927958"/>
    <lineage>
        <taxon>Bacteria</taxon>
        <taxon>Pseudomonadati</taxon>
        <taxon>Pseudomonadota</taxon>
        <taxon>Gammaproteobacteria</taxon>
        <taxon>Lysobacterales</taxon>
        <taxon>Rhodanobacteraceae</taxon>
        <taxon>Dyella</taxon>
    </lineage>
</organism>
<keyword evidence="11" id="KW-1185">Reference proteome</keyword>
<feature type="domain" description="OmpR/PhoB-type" evidence="9">
    <location>
        <begin position="148"/>
        <end position="248"/>
    </location>
</feature>
<dbReference type="GO" id="GO:0000156">
    <property type="term" value="F:phosphorelay response regulator activity"/>
    <property type="evidence" value="ECO:0007669"/>
    <property type="project" value="TreeGrafter"/>
</dbReference>
<name>A0A370X8F3_9GAMM</name>
<dbReference type="PROSITE" id="PS51755">
    <property type="entry name" value="OMPR_PHOB"/>
    <property type="match status" value="1"/>
</dbReference>
<dbReference type="SMART" id="SM00862">
    <property type="entry name" value="Trans_reg_C"/>
    <property type="match status" value="1"/>
</dbReference>
<dbReference type="GO" id="GO:0032993">
    <property type="term" value="C:protein-DNA complex"/>
    <property type="evidence" value="ECO:0007669"/>
    <property type="project" value="TreeGrafter"/>
</dbReference>
<evidence type="ECO:0000259" key="9">
    <source>
        <dbReference type="PROSITE" id="PS51755"/>
    </source>
</evidence>
<dbReference type="CDD" id="cd00383">
    <property type="entry name" value="trans_reg_C"/>
    <property type="match status" value="1"/>
</dbReference>
<evidence type="ECO:0000256" key="5">
    <source>
        <dbReference type="ARBA" id="ARBA00023163"/>
    </source>
</evidence>
<dbReference type="InterPro" id="IPR011006">
    <property type="entry name" value="CheY-like_superfamily"/>
</dbReference>
<evidence type="ECO:0000256" key="3">
    <source>
        <dbReference type="ARBA" id="ARBA00023015"/>
    </source>
</evidence>
<dbReference type="SUPFAM" id="SSF46894">
    <property type="entry name" value="C-terminal effector domain of the bipartite response regulators"/>
    <property type="match status" value="1"/>
</dbReference>
<dbReference type="EMBL" id="QRBE01000001">
    <property type="protein sequence ID" value="RDS84582.1"/>
    <property type="molecule type" value="Genomic_DNA"/>
</dbReference>
<dbReference type="PROSITE" id="PS50110">
    <property type="entry name" value="RESPONSE_REGULATORY"/>
    <property type="match status" value="1"/>
</dbReference>
<dbReference type="Pfam" id="PF00486">
    <property type="entry name" value="Trans_reg_C"/>
    <property type="match status" value="1"/>
</dbReference>
<feature type="domain" description="Response regulatory" evidence="8">
    <location>
        <begin position="21"/>
        <end position="135"/>
    </location>
</feature>
<dbReference type="Pfam" id="PF00072">
    <property type="entry name" value="Response_reg"/>
    <property type="match status" value="1"/>
</dbReference>
<dbReference type="AlphaFoldDB" id="A0A370X8F3"/>
<dbReference type="GO" id="GO:0006355">
    <property type="term" value="P:regulation of DNA-templated transcription"/>
    <property type="evidence" value="ECO:0007669"/>
    <property type="project" value="InterPro"/>
</dbReference>
<evidence type="ECO:0000259" key="8">
    <source>
        <dbReference type="PROSITE" id="PS50110"/>
    </source>
</evidence>
<proteinExistence type="predicted"/>
<keyword evidence="3" id="KW-0805">Transcription regulation</keyword>
<comment type="caution">
    <text evidence="10">The sequence shown here is derived from an EMBL/GenBank/DDBJ whole genome shotgun (WGS) entry which is preliminary data.</text>
</comment>
<dbReference type="PANTHER" id="PTHR48111:SF1">
    <property type="entry name" value="TWO-COMPONENT RESPONSE REGULATOR ORR33"/>
    <property type="match status" value="1"/>
</dbReference>
<dbReference type="InterPro" id="IPR016032">
    <property type="entry name" value="Sig_transdc_resp-reg_C-effctor"/>
</dbReference>
<keyword evidence="1 6" id="KW-0597">Phosphoprotein</keyword>